<feature type="region of interest" description="Disordered" evidence="1">
    <location>
        <begin position="30"/>
        <end position="110"/>
    </location>
</feature>
<name>A0ABN8ZDG5_RANTA</name>
<gene>
    <name evidence="2" type="ORF">MRATA1EN1_LOCUS20909</name>
</gene>
<evidence type="ECO:0000256" key="1">
    <source>
        <dbReference type="SAM" id="MobiDB-lite"/>
    </source>
</evidence>
<sequence length="226" mass="24531">MRATLRERKTQFPCTLKPQELSLLRTNQVGLSSRPGYVGPADPASPDGVAAADWRGRTHVEAATTVIPRPRRPEEHARSLRPSQRRQAAACGSGWSGGRRGSPQRSERVQENAPLRGALVHAAPPAACPSGATRPPAPPSGSSRRPSPHGQVSVVRVSSDTDDEEEQKRAPPGEAAPPSFRRPEEPSGGRVRFWPRDRRRWACTLLVVRSGHPSLLAPECWPGRAL</sequence>
<evidence type="ECO:0000313" key="2">
    <source>
        <dbReference type="EMBL" id="CAI9171947.1"/>
    </source>
</evidence>
<proteinExistence type="predicted"/>
<protein>
    <submittedName>
        <fullName evidence="2">Uncharacterized protein</fullName>
    </submittedName>
</protein>
<reference evidence="2" key="1">
    <citation type="submission" date="2023-04" db="EMBL/GenBank/DDBJ databases">
        <authorList>
            <consortium name="ELIXIR-Norway"/>
        </authorList>
    </citation>
    <scope>NUCLEOTIDE SEQUENCE [LARGE SCALE GENOMIC DNA]</scope>
</reference>
<dbReference type="Proteomes" id="UP001176941">
    <property type="component" value="Chromosome 31"/>
</dbReference>
<organism evidence="2 3">
    <name type="scientific">Rangifer tarandus platyrhynchus</name>
    <name type="common">Svalbard reindeer</name>
    <dbReference type="NCBI Taxonomy" id="3082113"/>
    <lineage>
        <taxon>Eukaryota</taxon>
        <taxon>Metazoa</taxon>
        <taxon>Chordata</taxon>
        <taxon>Craniata</taxon>
        <taxon>Vertebrata</taxon>
        <taxon>Euteleostomi</taxon>
        <taxon>Mammalia</taxon>
        <taxon>Eutheria</taxon>
        <taxon>Laurasiatheria</taxon>
        <taxon>Artiodactyla</taxon>
        <taxon>Ruminantia</taxon>
        <taxon>Pecora</taxon>
        <taxon>Cervidae</taxon>
        <taxon>Odocoileinae</taxon>
        <taxon>Rangifer</taxon>
    </lineage>
</organism>
<keyword evidence="3" id="KW-1185">Reference proteome</keyword>
<accession>A0ABN8ZDG5</accession>
<feature type="region of interest" description="Disordered" evidence="1">
    <location>
        <begin position="123"/>
        <end position="192"/>
    </location>
</feature>
<evidence type="ECO:0000313" key="3">
    <source>
        <dbReference type="Proteomes" id="UP001176941"/>
    </source>
</evidence>
<dbReference type="EMBL" id="OX459967">
    <property type="protein sequence ID" value="CAI9171947.1"/>
    <property type="molecule type" value="Genomic_DNA"/>
</dbReference>
<feature type="compositionally biased region" description="Low complexity" evidence="1">
    <location>
        <begin position="129"/>
        <end position="145"/>
    </location>
</feature>